<name>A0A1H9DXI2_9PSED</name>
<dbReference type="RefSeq" id="WP_023630714.1">
    <property type="nucleotide sequence ID" value="NZ_CP009365.1"/>
</dbReference>
<dbReference type="InterPro" id="IPR022385">
    <property type="entry name" value="Rhs_assc_core"/>
</dbReference>
<accession>A0A1H9DXI2</accession>
<proteinExistence type="predicted"/>
<dbReference type="Proteomes" id="UP000199221">
    <property type="component" value="Unassembled WGS sequence"/>
</dbReference>
<protein>
    <submittedName>
        <fullName evidence="1">RHS repeat-associated core domain-containing protein</fullName>
    </submittedName>
</protein>
<dbReference type="NCBIfam" id="TIGR03696">
    <property type="entry name" value="Rhs_assc_core"/>
    <property type="match status" value="1"/>
</dbReference>
<dbReference type="AlphaFoldDB" id="A0A1H9DXI2"/>
<evidence type="ECO:0000313" key="2">
    <source>
        <dbReference type="Proteomes" id="UP000199221"/>
    </source>
</evidence>
<evidence type="ECO:0000313" key="1">
    <source>
        <dbReference type="EMBL" id="SEQ17593.1"/>
    </source>
</evidence>
<dbReference type="Gene3D" id="2.180.10.10">
    <property type="entry name" value="RHS repeat-associated core"/>
    <property type="match status" value="1"/>
</dbReference>
<sequence length="250" mass="27879">MHRYGQKTKIEAYLLVTDNHGSVIGAKPPVTPYPLVYTAYGYRPGCLGLEVMLGFNGQRKAPVTGCYPLGNGYRDYDPCLMRFRSPDYLSPFGEGGINAYVYCAGNPVNYIDPSGHMFKALKSTFGIKDKNKDYYKNAVAATQAIPELAVHGKWFDSPHVTKTHLKKAAKLSQKKLALDTFEPDPSLSAIISAEDQRKLAQQHYVETLSKTLRIITSVEVKPEPPVKIDPLPNLQTLQMQSNQKEIREVT</sequence>
<organism evidence="1 2">
    <name type="scientific">Pseudomonas soli</name>
    <dbReference type="NCBI Taxonomy" id="1306993"/>
    <lineage>
        <taxon>Bacteria</taxon>
        <taxon>Pseudomonadati</taxon>
        <taxon>Pseudomonadota</taxon>
        <taxon>Gammaproteobacteria</taxon>
        <taxon>Pseudomonadales</taxon>
        <taxon>Pseudomonadaceae</taxon>
        <taxon>Pseudomonas</taxon>
    </lineage>
</organism>
<dbReference type="EMBL" id="FOEQ01000002">
    <property type="protein sequence ID" value="SEQ17593.1"/>
    <property type="molecule type" value="Genomic_DNA"/>
</dbReference>
<reference evidence="1 2" key="1">
    <citation type="submission" date="2016-10" db="EMBL/GenBank/DDBJ databases">
        <authorList>
            <person name="de Groot N.N."/>
        </authorList>
    </citation>
    <scope>NUCLEOTIDE SEQUENCE [LARGE SCALE GENOMIC DNA]</scope>
    <source>
        <strain evidence="1 2">LMG 27941</strain>
    </source>
</reference>
<gene>
    <name evidence="1" type="ORF">SAMN05216230_102111</name>
</gene>